<dbReference type="RefSeq" id="XP_060325587.1">
    <property type="nucleotide sequence ID" value="XM_060484002.1"/>
</dbReference>
<protein>
    <submittedName>
        <fullName evidence="1">Uncharacterized protein</fullName>
    </submittedName>
</protein>
<accession>A0AA39MTJ2</accession>
<dbReference type="Proteomes" id="UP001175211">
    <property type="component" value="Unassembled WGS sequence"/>
</dbReference>
<comment type="caution">
    <text evidence="1">The sequence shown here is derived from an EMBL/GenBank/DDBJ whole genome shotgun (WGS) entry which is preliminary data.</text>
</comment>
<reference evidence="1" key="1">
    <citation type="submission" date="2023-06" db="EMBL/GenBank/DDBJ databases">
        <authorList>
            <consortium name="Lawrence Berkeley National Laboratory"/>
            <person name="Ahrendt S."/>
            <person name="Sahu N."/>
            <person name="Indic B."/>
            <person name="Wong-Bajracharya J."/>
            <person name="Merenyi Z."/>
            <person name="Ke H.-M."/>
            <person name="Monk M."/>
            <person name="Kocsube S."/>
            <person name="Drula E."/>
            <person name="Lipzen A."/>
            <person name="Balint B."/>
            <person name="Henrissat B."/>
            <person name="Andreopoulos B."/>
            <person name="Martin F.M."/>
            <person name="Harder C.B."/>
            <person name="Rigling D."/>
            <person name="Ford K.L."/>
            <person name="Foster G.D."/>
            <person name="Pangilinan J."/>
            <person name="Papanicolaou A."/>
            <person name="Barry K."/>
            <person name="LaButti K."/>
            <person name="Viragh M."/>
            <person name="Koriabine M."/>
            <person name="Yan M."/>
            <person name="Riley R."/>
            <person name="Champramary S."/>
            <person name="Plett K.L."/>
            <person name="Tsai I.J."/>
            <person name="Slot J."/>
            <person name="Sipos G."/>
            <person name="Plett J."/>
            <person name="Nagy L.G."/>
            <person name="Grigoriev I.V."/>
        </authorList>
    </citation>
    <scope>NUCLEOTIDE SEQUENCE</scope>
    <source>
        <strain evidence="1">CCBAS 213</strain>
    </source>
</reference>
<dbReference type="AlphaFoldDB" id="A0AA39MTJ2"/>
<dbReference type="GeneID" id="85367550"/>
<dbReference type="EMBL" id="JAUEPS010000049">
    <property type="protein sequence ID" value="KAK0445683.1"/>
    <property type="molecule type" value="Genomic_DNA"/>
</dbReference>
<sequence length="117" mass="13498">MLDVISLPLYSSSCWAFGFFTLFKVSSTVFCMQLDTYPVFPWFDSAKVLFQGTKTRNFFVFFLFEIRRVKSVILRRKTSKHSHASTNSGSAWKLEPREVTTSLKLHSALSTTQAKQR</sequence>
<organism evidence="1 2">
    <name type="scientific">Armillaria tabescens</name>
    <name type="common">Ringless honey mushroom</name>
    <name type="synonym">Agaricus tabescens</name>
    <dbReference type="NCBI Taxonomy" id="1929756"/>
    <lineage>
        <taxon>Eukaryota</taxon>
        <taxon>Fungi</taxon>
        <taxon>Dikarya</taxon>
        <taxon>Basidiomycota</taxon>
        <taxon>Agaricomycotina</taxon>
        <taxon>Agaricomycetes</taxon>
        <taxon>Agaricomycetidae</taxon>
        <taxon>Agaricales</taxon>
        <taxon>Marasmiineae</taxon>
        <taxon>Physalacriaceae</taxon>
        <taxon>Desarmillaria</taxon>
    </lineage>
</organism>
<gene>
    <name evidence="1" type="ORF">EV420DRAFT_923107</name>
</gene>
<name>A0AA39MTJ2_ARMTA</name>
<proteinExistence type="predicted"/>
<keyword evidence="2" id="KW-1185">Reference proteome</keyword>
<evidence type="ECO:0000313" key="1">
    <source>
        <dbReference type="EMBL" id="KAK0445683.1"/>
    </source>
</evidence>
<evidence type="ECO:0000313" key="2">
    <source>
        <dbReference type="Proteomes" id="UP001175211"/>
    </source>
</evidence>